<dbReference type="PROSITE" id="PS51419">
    <property type="entry name" value="RAB"/>
    <property type="match status" value="1"/>
</dbReference>
<protein>
    <recommendedName>
        <fullName evidence="2">GTP-binding protein</fullName>
    </recommendedName>
</protein>
<comment type="caution">
    <text evidence="1">The sequence shown here is derived from an EMBL/GenBank/DDBJ whole genome shotgun (WGS) entry which is preliminary data.</text>
</comment>
<organism evidence="1">
    <name type="scientific">marine sediment metagenome</name>
    <dbReference type="NCBI Taxonomy" id="412755"/>
    <lineage>
        <taxon>unclassified sequences</taxon>
        <taxon>metagenomes</taxon>
        <taxon>ecological metagenomes</taxon>
    </lineage>
</organism>
<evidence type="ECO:0000313" key="1">
    <source>
        <dbReference type="EMBL" id="GAI69482.1"/>
    </source>
</evidence>
<dbReference type="PRINTS" id="PR00449">
    <property type="entry name" value="RASTRNSFRMNG"/>
</dbReference>
<dbReference type="GO" id="GO:0003924">
    <property type="term" value="F:GTPase activity"/>
    <property type="evidence" value="ECO:0007669"/>
    <property type="project" value="InterPro"/>
</dbReference>
<dbReference type="Gene3D" id="3.40.50.300">
    <property type="entry name" value="P-loop containing nucleotide triphosphate hydrolases"/>
    <property type="match status" value="1"/>
</dbReference>
<accession>X1QLV8</accession>
<feature type="non-terminal residue" evidence="1">
    <location>
        <position position="1"/>
    </location>
</feature>
<dbReference type="AlphaFoldDB" id="X1QLV8"/>
<dbReference type="InterPro" id="IPR027417">
    <property type="entry name" value="P-loop_NTPase"/>
</dbReference>
<dbReference type="SMART" id="SM00173">
    <property type="entry name" value="RAS"/>
    <property type="match status" value="1"/>
</dbReference>
<evidence type="ECO:0008006" key="2">
    <source>
        <dbReference type="Google" id="ProtNLM"/>
    </source>
</evidence>
<dbReference type="CDD" id="cd00154">
    <property type="entry name" value="Rab"/>
    <property type="match status" value="1"/>
</dbReference>
<dbReference type="PROSITE" id="PS51421">
    <property type="entry name" value="RAS"/>
    <property type="match status" value="1"/>
</dbReference>
<reference evidence="1" key="1">
    <citation type="journal article" date="2014" name="Front. Microbiol.">
        <title>High frequency of phylogenetically diverse reductive dehalogenase-homologous genes in deep subseafloor sedimentary metagenomes.</title>
        <authorList>
            <person name="Kawai M."/>
            <person name="Futagami T."/>
            <person name="Toyoda A."/>
            <person name="Takaki Y."/>
            <person name="Nishi S."/>
            <person name="Hori S."/>
            <person name="Arai W."/>
            <person name="Tsubouchi T."/>
            <person name="Morono Y."/>
            <person name="Uchiyama I."/>
            <person name="Ito T."/>
            <person name="Fujiyama A."/>
            <person name="Inagaki F."/>
            <person name="Takami H."/>
        </authorList>
    </citation>
    <scope>NUCLEOTIDE SEQUENCE</scope>
    <source>
        <strain evidence="1">Expedition CK06-06</strain>
    </source>
</reference>
<dbReference type="EMBL" id="BARW01002248">
    <property type="protein sequence ID" value="GAI69482.1"/>
    <property type="molecule type" value="Genomic_DNA"/>
</dbReference>
<gene>
    <name evidence="1" type="ORF">S12H4_06410</name>
</gene>
<sequence>RFCFNSFNFDSSMTIGLNFHSINLPIHKKDAVESVPKNKAGLIINSIFDFGGQDRFKPLIPKFLGGANGALLVFDLINPISFEQLKFWYDQLLEHADGSKIPKILVGSKSDLLDSTPRDKIIQEEVIKDFVKEKELDGFFKTSALNNLNVIEVFKELNNLMLRYNNTSYVVS</sequence>
<dbReference type="SMART" id="SM00175">
    <property type="entry name" value="RAB"/>
    <property type="match status" value="1"/>
</dbReference>
<dbReference type="InterPro" id="IPR001806">
    <property type="entry name" value="Small_GTPase"/>
</dbReference>
<proteinExistence type="predicted"/>
<dbReference type="Pfam" id="PF00071">
    <property type="entry name" value="Ras"/>
    <property type="match status" value="1"/>
</dbReference>
<name>X1QLV8_9ZZZZ</name>
<dbReference type="PANTHER" id="PTHR47979">
    <property type="entry name" value="DRAB11-RELATED"/>
    <property type="match status" value="1"/>
</dbReference>
<dbReference type="InterPro" id="IPR050209">
    <property type="entry name" value="Rab_GTPases_membrane_traffic"/>
</dbReference>
<dbReference type="SUPFAM" id="SSF52540">
    <property type="entry name" value="P-loop containing nucleoside triphosphate hydrolases"/>
    <property type="match status" value="1"/>
</dbReference>
<dbReference type="GO" id="GO:0005525">
    <property type="term" value="F:GTP binding"/>
    <property type="evidence" value="ECO:0007669"/>
    <property type="project" value="InterPro"/>
</dbReference>